<dbReference type="AlphaFoldDB" id="A0A6N9Q3N1"/>
<evidence type="ECO:0000313" key="1">
    <source>
        <dbReference type="EMBL" id="NBI29304.1"/>
    </source>
</evidence>
<sequence>MKTILDELDKIVNMLKGCLKEGKSFTFKHRSYEVQLRDERIQCIENMIEAYHQQINDSHSESPLLLQLLADLILYEELTDVNPYKVQREEYPIMSSWQLHLRQQREYNITLAEEMDINYMKCNPPVRRKRTAKEEWIREKNDQERLRKTNVLYYTFSNPSPIKNYLLKDKGNI</sequence>
<protein>
    <submittedName>
        <fullName evidence="1">Uncharacterized protein</fullName>
    </submittedName>
</protein>
<accession>A0A6N9Q3N1</accession>
<name>A0A6N9Q3N1_9BACL</name>
<keyword evidence="2" id="KW-1185">Reference proteome</keyword>
<proteinExistence type="predicted"/>
<dbReference type="RefSeq" id="WP_160646099.1">
    <property type="nucleotide sequence ID" value="NZ_SIJB01000023.1"/>
</dbReference>
<evidence type="ECO:0000313" key="2">
    <source>
        <dbReference type="Proteomes" id="UP000448943"/>
    </source>
</evidence>
<dbReference type="EMBL" id="SIJB01000023">
    <property type="protein sequence ID" value="NBI29304.1"/>
    <property type="molecule type" value="Genomic_DNA"/>
</dbReference>
<comment type="caution">
    <text evidence="1">The sequence shown here is derived from an EMBL/GenBank/DDBJ whole genome shotgun (WGS) entry which is preliminary data.</text>
</comment>
<gene>
    <name evidence="1" type="ORF">ERL59_10065</name>
</gene>
<reference evidence="1 2" key="1">
    <citation type="submission" date="2019-01" db="EMBL/GenBank/DDBJ databases">
        <title>Chengkuizengella sp. nov., isolated from deep-sea sediment of East Pacific Ocean.</title>
        <authorList>
            <person name="Yang J."/>
            <person name="Lai Q."/>
            <person name="Shao Z."/>
        </authorList>
    </citation>
    <scope>NUCLEOTIDE SEQUENCE [LARGE SCALE GENOMIC DNA]</scope>
    <source>
        <strain evidence="1 2">YPA3-1-1</strain>
    </source>
</reference>
<organism evidence="1 2">
    <name type="scientific">Chengkuizengella marina</name>
    <dbReference type="NCBI Taxonomy" id="2507566"/>
    <lineage>
        <taxon>Bacteria</taxon>
        <taxon>Bacillati</taxon>
        <taxon>Bacillota</taxon>
        <taxon>Bacilli</taxon>
        <taxon>Bacillales</taxon>
        <taxon>Paenibacillaceae</taxon>
        <taxon>Chengkuizengella</taxon>
    </lineage>
</organism>
<dbReference type="Proteomes" id="UP000448943">
    <property type="component" value="Unassembled WGS sequence"/>
</dbReference>
<dbReference type="OrthoDB" id="2935851at2"/>